<accession>A0A344UPZ5</accession>
<feature type="compositionally biased region" description="Gly residues" evidence="1">
    <location>
        <begin position="362"/>
        <end position="371"/>
    </location>
</feature>
<dbReference type="InterPro" id="IPR053807">
    <property type="entry name" value="LppM"/>
</dbReference>
<gene>
    <name evidence="4" type="ORF">JS278_00146</name>
</gene>
<dbReference type="Proteomes" id="UP000251995">
    <property type="component" value="Chromosome"/>
</dbReference>
<reference evidence="4 5" key="1">
    <citation type="submission" date="2017-12" db="EMBL/GenBank/DDBJ databases">
        <title>The whole genome sequence of the Acidipropionibacterium virtanenii sp. nov. type strain JS278.</title>
        <authorList>
            <person name="Laine P."/>
            <person name="Deptula P."/>
            <person name="Varmanen P."/>
            <person name="Auvinen P."/>
        </authorList>
    </citation>
    <scope>NUCLEOTIDE SEQUENCE [LARGE SCALE GENOMIC DNA]</scope>
    <source>
        <strain evidence="4 5">JS278</strain>
    </source>
</reference>
<feature type="transmembrane region" description="Helical" evidence="2">
    <location>
        <begin position="199"/>
        <end position="221"/>
    </location>
</feature>
<keyword evidence="2" id="KW-0812">Transmembrane</keyword>
<organism evidence="4 5">
    <name type="scientific">Acidipropionibacterium virtanenii</name>
    <dbReference type="NCBI Taxonomy" id="2057246"/>
    <lineage>
        <taxon>Bacteria</taxon>
        <taxon>Bacillati</taxon>
        <taxon>Actinomycetota</taxon>
        <taxon>Actinomycetes</taxon>
        <taxon>Propionibacteriales</taxon>
        <taxon>Propionibacteriaceae</taxon>
        <taxon>Acidipropionibacterium</taxon>
    </lineage>
</organism>
<dbReference type="KEGG" id="acij:JS278_00146"/>
<evidence type="ECO:0000259" key="3">
    <source>
        <dbReference type="Pfam" id="PF21946"/>
    </source>
</evidence>
<keyword evidence="2" id="KW-0472">Membrane</keyword>
<protein>
    <recommendedName>
        <fullName evidence="3">LppM domain-containing protein</fullName>
    </recommendedName>
</protein>
<evidence type="ECO:0000313" key="5">
    <source>
        <dbReference type="Proteomes" id="UP000251995"/>
    </source>
</evidence>
<dbReference type="AlphaFoldDB" id="A0A344UPZ5"/>
<feature type="domain" description="LppM" evidence="3">
    <location>
        <begin position="40"/>
        <end position="175"/>
    </location>
</feature>
<evidence type="ECO:0000256" key="1">
    <source>
        <dbReference type="SAM" id="MobiDB-lite"/>
    </source>
</evidence>
<keyword evidence="2" id="KW-1133">Transmembrane helix</keyword>
<proteinExistence type="predicted"/>
<evidence type="ECO:0000313" key="4">
    <source>
        <dbReference type="EMBL" id="AXE37343.1"/>
    </source>
</evidence>
<dbReference type="Pfam" id="PF21946">
    <property type="entry name" value="LppM"/>
    <property type="match status" value="1"/>
</dbReference>
<evidence type="ECO:0000256" key="2">
    <source>
        <dbReference type="SAM" id="Phobius"/>
    </source>
</evidence>
<dbReference type="EMBL" id="CP025198">
    <property type="protein sequence ID" value="AXE37343.1"/>
    <property type="molecule type" value="Genomic_DNA"/>
</dbReference>
<sequence>MDSTVDSLCAPSRTRRPRWRAAAAVLLAPLLLVLSACGNAEMAVTIKSADEVTIVTDFSMKSSETAGLITKDDLCDSLDDAKYYTAVTTESYQRDGMIGCRATATSTLQKLDDEGIVVRDGDKVTVKFTTSSVSSPTGSTDSLDSMKLSVTFPGKVLSHTGTGVVKDSTVTWSDPSDLSSSGGISATGTLAEGFGGLAWWIWAIIGVSAAAIIGAVIGVVIGRRRRARATAAAAAGQQQWAGADQYGQYTYGQQPPQQYGEQPQYPPQQYGQEPQQGPQGTQYLESPQQYYPQPPAQDQEQFFQPPASDNRPPGGYQQGGSGQPWGVPDQDPATRPMDWQDVQSTEAFSDRKAPWETPGWEDPGGQGRSHQ</sequence>
<dbReference type="OrthoDB" id="3712375at2"/>
<keyword evidence="5" id="KW-1185">Reference proteome</keyword>
<feature type="region of interest" description="Disordered" evidence="1">
    <location>
        <begin position="248"/>
        <end position="371"/>
    </location>
</feature>
<dbReference type="RefSeq" id="WP_114043509.1">
    <property type="nucleotide sequence ID" value="NZ_CP025198.1"/>
</dbReference>
<feature type="compositionally biased region" description="Low complexity" evidence="1">
    <location>
        <begin position="248"/>
        <end position="301"/>
    </location>
</feature>
<name>A0A344UPZ5_9ACTN</name>